<organism evidence="1 2">
    <name type="scientific">Paraburkholderia fungorum</name>
    <dbReference type="NCBI Taxonomy" id="134537"/>
    <lineage>
        <taxon>Bacteria</taxon>
        <taxon>Pseudomonadati</taxon>
        <taxon>Pseudomonadota</taxon>
        <taxon>Betaproteobacteria</taxon>
        <taxon>Burkholderiales</taxon>
        <taxon>Burkholderiaceae</taxon>
        <taxon>Paraburkholderia</taxon>
    </lineage>
</organism>
<keyword evidence="1" id="KW-0614">Plasmid</keyword>
<evidence type="ECO:0000313" key="2">
    <source>
        <dbReference type="Proteomes" id="UP000032614"/>
    </source>
</evidence>
<proteinExistence type="predicted"/>
<geneLocation type="plasmid" evidence="1 2">
    <name>pBIL</name>
</geneLocation>
<protein>
    <submittedName>
        <fullName evidence="1">Uncharacterized protein</fullName>
    </submittedName>
</protein>
<dbReference type="KEGG" id="bfn:OI25_7854"/>
<dbReference type="AlphaFoldDB" id="A0AAU8SRF2"/>
<accession>A0AAU8SRF2</accession>
<gene>
    <name evidence="1" type="ORF">OI25_7854</name>
</gene>
<dbReference type="Proteomes" id="UP000032614">
    <property type="component" value="Plasmid pBIL"/>
</dbReference>
<evidence type="ECO:0000313" key="1">
    <source>
        <dbReference type="EMBL" id="AJZ56252.1"/>
    </source>
</evidence>
<name>A0AAU8SRF2_9BURK</name>
<dbReference type="EMBL" id="CP010024">
    <property type="protein sequence ID" value="AJZ56252.1"/>
    <property type="molecule type" value="Genomic_DNA"/>
</dbReference>
<reference evidence="1 2" key="1">
    <citation type="journal article" date="2015" name="Genome Announc.">
        <title>Complete genome sequences for 59 burkholderia isolates, both pathogenic and near neighbor.</title>
        <authorList>
            <person name="Johnson S.L."/>
            <person name="Bishop-Lilly K.A."/>
            <person name="Ladner J.T."/>
            <person name="Daligault H.E."/>
            <person name="Davenport K.W."/>
            <person name="Jaissle J."/>
            <person name="Frey K.G."/>
            <person name="Koroleva G.I."/>
            <person name="Bruce D.C."/>
            <person name="Coyne S.R."/>
            <person name="Broomall S.M."/>
            <person name="Li P.E."/>
            <person name="Teshima H."/>
            <person name="Gibbons H.S."/>
            <person name="Palacios G.F."/>
            <person name="Rosenzweig C.N."/>
            <person name="Redden C.L."/>
            <person name="Xu Y."/>
            <person name="Minogue T.D."/>
            <person name="Chain P.S."/>
        </authorList>
    </citation>
    <scope>NUCLEOTIDE SEQUENCE [LARGE SCALE GENOMIC DNA]</scope>
    <source>
        <strain evidence="1 2">ATCC BAA-463</strain>
    </source>
</reference>
<sequence>MTEDAEQHNARNRFRMTLSHGSVELCLHNCTRTRSHFIAPFAGPSSETEHSLVENRLYSLHHVLRRRTAFGEFRFEL</sequence>